<keyword evidence="3" id="KW-1185">Reference proteome</keyword>
<dbReference type="RefSeq" id="WP_252819847.1">
    <property type="nucleotide sequence ID" value="NZ_JAMXQS010000006.1"/>
</dbReference>
<feature type="transmembrane region" description="Helical" evidence="1">
    <location>
        <begin position="7"/>
        <end position="27"/>
    </location>
</feature>
<keyword evidence="1" id="KW-1133">Transmembrane helix</keyword>
<evidence type="ECO:0000256" key="1">
    <source>
        <dbReference type="SAM" id="Phobius"/>
    </source>
</evidence>
<keyword evidence="1" id="KW-0812">Transmembrane</keyword>
<dbReference type="EMBL" id="JAMXQS010000006">
    <property type="protein sequence ID" value="MCO6050862.1"/>
    <property type="molecule type" value="Genomic_DNA"/>
</dbReference>
<protein>
    <submittedName>
        <fullName evidence="2">Uncharacterized protein</fullName>
    </submittedName>
</protein>
<evidence type="ECO:0000313" key="3">
    <source>
        <dbReference type="Proteomes" id="UP001205906"/>
    </source>
</evidence>
<name>A0ABT1C7P7_9HYPH</name>
<reference evidence="2 3" key="1">
    <citation type="submission" date="2022-06" db="EMBL/GenBank/DDBJ databases">
        <title>Mesorhizobium sp. strain RP14 Genome sequencing and assembly.</title>
        <authorList>
            <person name="Kim I."/>
        </authorList>
    </citation>
    <scope>NUCLEOTIDE SEQUENCE [LARGE SCALE GENOMIC DNA]</scope>
    <source>
        <strain evidence="3">RP14(2022)</strain>
    </source>
</reference>
<keyword evidence="1" id="KW-0472">Membrane</keyword>
<organism evidence="2 3">
    <name type="scientific">Mesorhizobium liriopis</name>
    <dbReference type="NCBI Taxonomy" id="2953882"/>
    <lineage>
        <taxon>Bacteria</taxon>
        <taxon>Pseudomonadati</taxon>
        <taxon>Pseudomonadota</taxon>
        <taxon>Alphaproteobacteria</taxon>
        <taxon>Hyphomicrobiales</taxon>
        <taxon>Phyllobacteriaceae</taxon>
        <taxon>Mesorhizobium</taxon>
    </lineage>
</organism>
<accession>A0ABT1C7P7</accession>
<evidence type="ECO:0000313" key="2">
    <source>
        <dbReference type="EMBL" id="MCO6050862.1"/>
    </source>
</evidence>
<gene>
    <name evidence="2" type="ORF">NGM99_13845</name>
</gene>
<sequence>MNHSRIIILSFLTFVVVSIALVSFWGFDRVGSTANGVGAETSAPEGN</sequence>
<dbReference type="Proteomes" id="UP001205906">
    <property type="component" value="Unassembled WGS sequence"/>
</dbReference>
<proteinExistence type="predicted"/>
<comment type="caution">
    <text evidence="2">The sequence shown here is derived from an EMBL/GenBank/DDBJ whole genome shotgun (WGS) entry which is preliminary data.</text>
</comment>